<organism evidence="2 3">
    <name type="scientific">Candidatus Taylorbacteria bacterium RIFCSPHIGHO2_02_FULL_46_13</name>
    <dbReference type="NCBI Taxonomy" id="1802312"/>
    <lineage>
        <taxon>Bacteria</taxon>
        <taxon>Candidatus Tayloriibacteriota</taxon>
    </lineage>
</organism>
<dbReference type="EMBL" id="MHRQ01000016">
    <property type="protein sequence ID" value="OHA26777.1"/>
    <property type="molecule type" value="Genomic_DNA"/>
</dbReference>
<evidence type="ECO:0000313" key="3">
    <source>
        <dbReference type="Proteomes" id="UP000177565"/>
    </source>
</evidence>
<evidence type="ECO:0000313" key="2">
    <source>
        <dbReference type="EMBL" id="OHA26777.1"/>
    </source>
</evidence>
<dbReference type="AlphaFoldDB" id="A0A1G2MSA1"/>
<sequence>MKNTQRGIAPIIIALIIAIIISGGASIYFLSTKTKTVPQQNQQQTQQQESNQQASTTTTAADDCALIATSHFRSVNNIIVGMGPNGAVMGKGYLDFQGNAFSGQTGGDVLISGTYTCAQNVLHIKNSNATATYDSDSKILLWDGVEYVRAP</sequence>
<gene>
    <name evidence="2" type="ORF">A3C06_01385</name>
</gene>
<keyword evidence="1" id="KW-1133">Transmembrane helix</keyword>
<feature type="transmembrane region" description="Helical" evidence="1">
    <location>
        <begin position="7"/>
        <end position="30"/>
    </location>
</feature>
<dbReference type="Proteomes" id="UP000177565">
    <property type="component" value="Unassembled WGS sequence"/>
</dbReference>
<evidence type="ECO:0000256" key="1">
    <source>
        <dbReference type="SAM" id="Phobius"/>
    </source>
</evidence>
<dbReference type="STRING" id="1802312.A3C06_01385"/>
<comment type="caution">
    <text evidence="2">The sequence shown here is derived from an EMBL/GenBank/DDBJ whole genome shotgun (WGS) entry which is preliminary data.</text>
</comment>
<accession>A0A1G2MSA1</accession>
<protein>
    <submittedName>
        <fullName evidence="2">Uncharacterized protein</fullName>
    </submittedName>
</protein>
<keyword evidence="1" id="KW-0472">Membrane</keyword>
<keyword evidence="1" id="KW-0812">Transmembrane</keyword>
<reference evidence="2 3" key="1">
    <citation type="journal article" date="2016" name="Nat. Commun.">
        <title>Thousands of microbial genomes shed light on interconnected biogeochemical processes in an aquifer system.</title>
        <authorList>
            <person name="Anantharaman K."/>
            <person name="Brown C.T."/>
            <person name="Hug L.A."/>
            <person name="Sharon I."/>
            <person name="Castelle C.J."/>
            <person name="Probst A.J."/>
            <person name="Thomas B.C."/>
            <person name="Singh A."/>
            <person name="Wilkins M.J."/>
            <person name="Karaoz U."/>
            <person name="Brodie E.L."/>
            <person name="Williams K.H."/>
            <person name="Hubbard S.S."/>
            <person name="Banfield J.F."/>
        </authorList>
    </citation>
    <scope>NUCLEOTIDE SEQUENCE [LARGE SCALE GENOMIC DNA]</scope>
</reference>
<name>A0A1G2MSA1_9BACT</name>
<proteinExistence type="predicted"/>